<dbReference type="InterPro" id="IPR036691">
    <property type="entry name" value="Endo/exonu/phosph_ase_sf"/>
</dbReference>
<proteinExistence type="predicted"/>
<evidence type="ECO:0000313" key="2">
    <source>
        <dbReference type="Proteomes" id="UP000249464"/>
    </source>
</evidence>
<dbReference type="EMBL" id="FQNC01000118">
    <property type="protein sequence ID" value="SGZ32767.1"/>
    <property type="molecule type" value="Genomic_DNA"/>
</dbReference>
<reference evidence="1 2" key="1">
    <citation type="submission" date="2016-11" db="EMBL/GenBank/DDBJ databases">
        <authorList>
            <person name="Jaros S."/>
            <person name="Januszkiewicz K."/>
            <person name="Wedrychowicz H."/>
        </authorList>
    </citation>
    <scope>NUCLEOTIDE SEQUENCE [LARGE SCALE GENOMIC DNA]</scope>
</reference>
<organism evidence="1 2">
    <name type="scientific">Microbotryum silenes-dioicae</name>
    <dbReference type="NCBI Taxonomy" id="796604"/>
    <lineage>
        <taxon>Eukaryota</taxon>
        <taxon>Fungi</taxon>
        <taxon>Dikarya</taxon>
        <taxon>Basidiomycota</taxon>
        <taxon>Pucciniomycotina</taxon>
        <taxon>Microbotryomycetes</taxon>
        <taxon>Microbotryales</taxon>
        <taxon>Microbotryaceae</taxon>
        <taxon>Microbotryum</taxon>
    </lineage>
</organism>
<name>A0A2X0NIK0_9BASI</name>
<dbReference type="SUPFAM" id="SSF56219">
    <property type="entry name" value="DNase I-like"/>
    <property type="match status" value="1"/>
</dbReference>
<dbReference type="Proteomes" id="UP000249464">
    <property type="component" value="Unassembled WGS sequence"/>
</dbReference>
<protein>
    <submittedName>
        <fullName evidence="1">BQ5605_C040g11911 protein</fullName>
    </submittedName>
</protein>
<dbReference type="Gene3D" id="3.60.10.10">
    <property type="entry name" value="Endonuclease/exonuclease/phosphatase"/>
    <property type="match status" value="1"/>
</dbReference>
<accession>A0A2X0NIK0</accession>
<dbReference type="AlphaFoldDB" id="A0A2X0NIK0"/>
<gene>
    <name evidence="1" type="primary">BQ5605_C040g11911</name>
    <name evidence="1" type="ORF">BQ5605_C040G11911</name>
</gene>
<sequence length="270" mass="30136">MLERAGLLQRPCRHPHPGALPPKYQFVDYYAPVNPKERKAHFSALSLDREPETTVRIIAGDLNDCPNVMVDRKSVSTEGWPHKQAGKIKSWSRIDYILLSEQHAYLLVSGTTYLDALLSDHRPVCVGIACPTAESTSALPSLPETSSQLLRVNTRSYPLDPLAAFEEAMSRLRSASSDHARHLNQQFSTTKETLERRIQDLEALDTFDDGRRAEWQDLVAMTKLRGAALSHGPCKTRCSPNGIKIDTLRLADGSPSTDLTKCLDHARAYF</sequence>
<keyword evidence="2" id="KW-1185">Reference proteome</keyword>
<evidence type="ECO:0000313" key="1">
    <source>
        <dbReference type="EMBL" id="SGZ32767.1"/>
    </source>
</evidence>